<keyword evidence="4" id="KW-1185">Reference proteome</keyword>
<evidence type="ECO:0000256" key="1">
    <source>
        <dbReference type="SAM" id="SignalP"/>
    </source>
</evidence>
<organism evidence="3">
    <name type="scientific">Spirodela intermedia</name>
    <name type="common">Intermediate duckweed</name>
    <dbReference type="NCBI Taxonomy" id="51605"/>
    <lineage>
        <taxon>Eukaryota</taxon>
        <taxon>Viridiplantae</taxon>
        <taxon>Streptophyta</taxon>
        <taxon>Embryophyta</taxon>
        <taxon>Tracheophyta</taxon>
        <taxon>Spermatophyta</taxon>
        <taxon>Magnoliopsida</taxon>
        <taxon>Liliopsida</taxon>
        <taxon>Araceae</taxon>
        <taxon>Lemnoideae</taxon>
        <taxon>Spirodela</taxon>
    </lineage>
</organism>
<feature type="signal peptide" evidence="1">
    <location>
        <begin position="1"/>
        <end position="29"/>
    </location>
</feature>
<proteinExistence type="predicted"/>
<dbReference type="PANTHER" id="PTHR34366:SF2">
    <property type="entry name" value="OS07G0289901 PROTEIN"/>
    <property type="match status" value="1"/>
</dbReference>
<dbReference type="InterPro" id="IPR056633">
    <property type="entry name" value="DUF7731"/>
</dbReference>
<dbReference type="Pfam" id="PF24865">
    <property type="entry name" value="DUF7731"/>
    <property type="match status" value="1"/>
</dbReference>
<accession>A0A7I8JGS5</accession>
<dbReference type="AlphaFoldDB" id="A0A7I8JGS5"/>
<name>A0A7I8JGS5_SPIIN</name>
<dbReference type="EMBL" id="CACRZD030000012">
    <property type="protein sequence ID" value="CAA6669151.1"/>
    <property type="molecule type" value="Genomic_DNA"/>
</dbReference>
<keyword evidence="1" id="KW-0732">Signal</keyword>
<evidence type="ECO:0000313" key="3">
    <source>
        <dbReference type="EMBL" id="CAA2629908.1"/>
    </source>
</evidence>
<sequence>MAPSTALLSLRRCLIVALLCASAPPKDRPEEIIFRALACFTDHYIDSCCTENQRLKAQGFLNISREETDAFCAGPCLDETYQVLNCVDDVLDGYRFYNGAAVADVKAAIRRGCSNGRQRGDFSVEEIMNGDYAGYYGQGSRLAASSTATLMMASSWLLLL</sequence>
<evidence type="ECO:0000313" key="4">
    <source>
        <dbReference type="Proteomes" id="UP001189122"/>
    </source>
</evidence>
<gene>
    <name evidence="3" type="ORF">SI7747_12015546</name>
</gene>
<protein>
    <recommendedName>
        <fullName evidence="2">DUF7731 domain-containing protein</fullName>
    </recommendedName>
</protein>
<reference evidence="3 4" key="1">
    <citation type="submission" date="2019-12" db="EMBL/GenBank/DDBJ databases">
        <authorList>
            <person name="Scholz U."/>
            <person name="Mascher M."/>
            <person name="Fiebig A."/>
        </authorList>
    </citation>
    <scope>NUCLEOTIDE SEQUENCE</scope>
</reference>
<dbReference type="PANTHER" id="PTHR34366">
    <property type="entry name" value="OS07G0289901 PROTEIN-RELATED"/>
    <property type="match status" value="1"/>
</dbReference>
<feature type="domain" description="DUF7731" evidence="2">
    <location>
        <begin position="30"/>
        <end position="128"/>
    </location>
</feature>
<evidence type="ECO:0000259" key="2">
    <source>
        <dbReference type="Pfam" id="PF24865"/>
    </source>
</evidence>
<dbReference type="EMBL" id="LR743599">
    <property type="protein sequence ID" value="CAA2629908.1"/>
    <property type="molecule type" value="Genomic_DNA"/>
</dbReference>
<dbReference type="Proteomes" id="UP001189122">
    <property type="component" value="Unassembled WGS sequence"/>
</dbReference>
<feature type="chain" id="PRO_5029862734" description="DUF7731 domain-containing protein" evidence="1">
    <location>
        <begin position="30"/>
        <end position="160"/>
    </location>
</feature>